<reference evidence="1 2" key="1">
    <citation type="submission" date="2019-06" db="EMBL/GenBank/DDBJ databases">
        <title>Genome of Methylobacterium sp. 17Sr1-39.</title>
        <authorList>
            <person name="Seo T."/>
        </authorList>
    </citation>
    <scope>NUCLEOTIDE SEQUENCE [LARGE SCALE GENOMIC DNA]</scope>
    <source>
        <strain evidence="1 2">17Sr1-39</strain>
    </source>
</reference>
<accession>A0A5C4LAV8</accession>
<dbReference type="Pfam" id="PF09981">
    <property type="entry name" value="DUF2218"/>
    <property type="match status" value="1"/>
</dbReference>
<dbReference type="InterPro" id="IPR014543">
    <property type="entry name" value="UCP028291"/>
</dbReference>
<name>A0A5C4LAV8_9HYPH</name>
<dbReference type="OrthoDB" id="9806511at2"/>
<dbReference type="RefSeq" id="WP_139038334.1">
    <property type="nucleotide sequence ID" value="NZ_VDDA01000014.1"/>
</dbReference>
<comment type="caution">
    <text evidence="1">The sequence shown here is derived from an EMBL/GenBank/DDBJ whole genome shotgun (WGS) entry which is preliminary data.</text>
</comment>
<dbReference type="Proteomes" id="UP000305267">
    <property type="component" value="Unassembled WGS sequence"/>
</dbReference>
<proteinExistence type="predicted"/>
<dbReference type="PIRSF" id="PIRSF028291">
    <property type="entry name" value="UCP028291"/>
    <property type="match status" value="1"/>
</dbReference>
<keyword evidence="2" id="KW-1185">Reference proteome</keyword>
<evidence type="ECO:0000313" key="2">
    <source>
        <dbReference type="Proteomes" id="UP000305267"/>
    </source>
</evidence>
<gene>
    <name evidence="1" type="ORF">FF100_24205</name>
</gene>
<sequence length="92" mass="10435">MIQSHAVVGTPHASRYLQQLAKHWAHKFETTFDPHSARIALPLGEARLAATDEALTIDLSTDDAAKLPDFQAVLVRHVERFAFRETLHFDWT</sequence>
<dbReference type="AlphaFoldDB" id="A0A5C4LAV8"/>
<dbReference type="EMBL" id="VDDA01000014">
    <property type="protein sequence ID" value="TNC10020.1"/>
    <property type="molecule type" value="Genomic_DNA"/>
</dbReference>
<organism evidence="1 2">
    <name type="scientific">Methylobacterium terricola</name>
    <dbReference type="NCBI Taxonomy" id="2583531"/>
    <lineage>
        <taxon>Bacteria</taxon>
        <taxon>Pseudomonadati</taxon>
        <taxon>Pseudomonadota</taxon>
        <taxon>Alphaproteobacteria</taxon>
        <taxon>Hyphomicrobiales</taxon>
        <taxon>Methylobacteriaceae</taxon>
        <taxon>Methylobacterium</taxon>
    </lineage>
</organism>
<protein>
    <submittedName>
        <fullName evidence="1">DUF2218 domain-containing protein</fullName>
    </submittedName>
</protein>
<evidence type="ECO:0000313" key="1">
    <source>
        <dbReference type="EMBL" id="TNC10020.1"/>
    </source>
</evidence>
<dbReference type="Gene3D" id="3.30.310.50">
    <property type="entry name" value="Alpha-D-phosphohexomutase, C-terminal domain"/>
    <property type="match status" value="1"/>
</dbReference>